<dbReference type="Pfam" id="PF00005">
    <property type="entry name" value="ABC_tran"/>
    <property type="match status" value="2"/>
</dbReference>
<keyword evidence="1" id="KW-0813">Transport</keyword>
<evidence type="ECO:0000256" key="4">
    <source>
        <dbReference type="ARBA" id="ARBA00022840"/>
    </source>
</evidence>
<dbReference type="AlphaFoldDB" id="A0A511DHG8"/>
<keyword evidence="2" id="KW-0677">Repeat</keyword>
<dbReference type="PROSITE" id="PS00211">
    <property type="entry name" value="ABC_TRANSPORTER_1"/>
    <property type="match status" value="2"/>
</dbReference>
<gene>
    <name evidence="6" type="ORF">PSU4_31930</name>
</gene>
<dbReference type="PANTHER" id="PTHR43790:SF9">
    <property type="entry name" value="GALACTOFURANOSE TRANSPORTER ATP-BINDING PROTEIN YTFR"/>
    <property type="match status" value="1"/>
</dbReference>
<dbReference type="GO" id="GO:0005524">
    <property type="term" value="F:ATP binding"/>
    <property type="evidence" value="ECO:0007669"/>
    <property type="project" value="UniProtKB-KW"/>
</dbReference>
<evidence type="ECO:0000256" key="1">
    <source>
        <dbReference type="ARBA" id="ARBA00022448"/>
    </source>
</evidence>
<dbReference type="SUPFAM" id="SSF52540">
    <property type="entry name" value="P-loop containing nucleoside triphosphate hydrolases"/>
    <property type="match status" value="2"/>
</dbReference>
<dbReference type="Proteomes" id="UP000321685">
    <property type="component" value="Unassembled WGS sequence"/>
</dbReference>
<name>A0A511DHG8_9PSEU</name>
<dbReference type="InterPro" id="IPR003593">
    <property type="entry name" value="AAA+_ATPase"/>
</dbReference>
<keyword evidence="7" id="KW-1185">Reference proteome</keyword>
<dbReference type="InterPro" id="IPR003439">
    <property type="entry name" value="ABC_transporter-like_ATP-bd"/>
</dbReference>
<proteinExistence type="predicted"/>
<keyword evidence="4 6" id="KW-0067">ATP-binding</keyword>
<dbReference type="GO" id="GO:0016887">
    <property type="term" value="F:ATP hydrolysis activity"/>
    <property type="evidence" value="ECO:0007669"/>
    <property type="project" value="InterPro"/>
</dbReference>
<feature type="domain" description="ABC transporter" evidence="5">
    <location>
        <begin position="14"/>
        <end position="247"/>
    </location>
</feature>
<organism evidence="6 7">
    <name type="scientific">Pseudonocardia sulfidoxydans NBRC 16205</name>
    <dbReference type="NCBI Taxonomy" id="1223511"/>
    <lineage>
        <taxon>Bacteria</taxon>
        <taxon>Bacillati</taxon>
        <taxon>Actinomycetota</taxon>
        <taxon>Actinomycetes</taxon>
        <taxon>Pseudonocardiales</taxon>
        <taxon>Pseudonocardiaceae</taxon>
        <taxon>Pseudonocardia</taxon>
    </lineage>
</organism>
<dbReference type="InterPro" id="IPR027417">
    <property type="entry name" value="P-loop_NTPase"/>
</dbReference>
<evidence type="ECO:0000313" key="6">
    <source>
        <dbReference type="EMBL" id="GEL24239.1"/>
    </source>
</evidence>
<dbReference type="OrthoDB" id="39350at2"/>
<evidence type="ECO:0000313" key="7">
    <source>
        <dbReference type="Proteomes" id="UP000321685"/>
    </source>
</evidence>
<dbReference type="InterPro" id="IPR050107">
    <property type="entry name" value="ABC_carbohydrate_import_ATPase"/>
</dbReference>
<reference evidence="6 7" key="1">
    <citation type="submission" date="2019-07" db="EMBL/GenBank/DDBJ databases">
        <title>Whole genome shotgun sequence of Pseudonocardia sulfidoxydans NBRC 16205.</title>
        <authorList>
            <person name="Hosoyama A."/>
            <person name="Uohara A."/>
            <person name="Ohji S."/>
            <person name="Ichikawa N."/>
        </authorList>
    </citation>
    <scope>NUCLEOTIDE SEQUENCE [LARGE SCALE GENOMIC DNA]</scope>
    <source>
        <strain evidence="6 7">NBRC 16205</strain>
    </source>
</reference>
<dbReference type="SMART" id="SM00382">
    <property type="entry name" value="AAA"/>
    <property type="match status" value="2"/>
</dbReference>
<protein>
    <submittedName>
        <fullName evidence="6">D-ribose transporter ATP-binding protein</fullName>
    </submittedName>
</protein>
<dbReference type="PROSITE" id="PS50893">
    <property type="entry name" value="ABC_TRANSPORTER_2"/>
    <property type="match status" value="2"/>
</dbReference>
<dbReference type="CDD" id="cd03216">
    <property type="entry name" value="ABC_Carb_Monos_I"/>
    <property type="match status" value="1"/>
</dbReference>
<feature type="domain" description="ABC transporter" evidence="5">
    <location>
        <begin position="256"/>
        <end position="485"/>
    </location>
</feature>
<accession>A0A511DHG8</accession>
<evidence type="ECO:0000256" key="3">
    <source>
        <dbReference type="ARBA" id="ARBA00022741"/>
    </source>
</evidence>
<dbReference type="EMBL" id="BJVJ01000030">
    <property type="protein sequence ID" value="GEL24239.1"/>
    <property type="molecule type" value="Genomic_DNA"/>
</dbReference>
<sequence>MTSDDAPPRTTPVVTLRGLRKSFGPNAVLVGLDLTIREGEFVGLMGPNGAGKSTLIKILDGVHAADEGAIEFRGRPVGSFTTLPEVGFVHQDLGIVDDLTVVENLRLGLPPLRRAGPLLDLGAERGAASEALRRVALDVPLDLPARELSAGEKALLAVARLLSTGARFLVIDEATSTLPPNDARRFIATLKDLTSDGATVLFVSHKLSEVRSCCDRVVLLLDGAIAFDEELDPDNEGQLAEILGHQTAAPSDTARVRRAADGRAVFALDRAFVGQVGPVDLHVERGEVVGLTGLVGSGLHDVAYLAAGIARPRSGARTFHGRRLAIVAPQRETEGTIADISVSENLTLSALPQWRRRGLLSLRRERRDVEHQVDALNVQPPDPDLPLGALSGGNQQKVLFGRALVTGADFLIICEPTRGVDIATRHELYRVIHELAAGGVAILVVTSDAEDLFAVCDRVGVLHEGSVRGPWPRSELDAESMALVL</sequence>
<dbReference type="InterPro" id="IPR017871">
    <property type="entry name" value="ABC_transporter-like_CS"/>
</dbReference>
<keyword evidence="3" id="KW-0547">Nucleotide-binding</keyword>
<comment type="caution">
    <text evidence="6">The sequence shown here is derived from an EMBL/GenBank/DDBJ whole genome shotgun (WGS) entry which is preliminary data.</text>
</comment>
<dbReference type="Gene3D" id="3.40.50.300">
    <property type="entry name" value="P-loop containing nucleotide triphosphate hydrolases"/>
    <property type="match status" value="2"/>
</dbReference>
<evidence type="ECO:0000259" key="5">
    <source>
        <dbReference type="PROSITE" id="PS50893"/>
    </source>
</evidence>
<dbReference type="PANTHER" id="PTHR43790">
    <property type="entry name" value="CARBOHYDRATE TRANSPORT ATP-BINDING PROTEIN MG119-RELATED"/>
    <property type="match status" value="1"/>
</dbReference>
<evidence type="ECO:0000256" key="2">
    <source>
        <dbReference type="ARBA" id="ARBA00022737"/>
    </source>
</evidence>